<name>A0A2S4V946_9BASI</name>
<protein>
    <submittedName>
        <fullName evidence="1">Uncharacterized protein</fullName>
    </submittedName>
</protein>
<comment type="caution">
    <text evidence="1">The sequence shown here is derived from an EMBL/GenBank/DDBJ whole genome shotgun (WGS) entry which is preliminary data.</text>
</comment>
<dbReference type="EMBL" id="PKSL01000091">
    <property type="protein sequence ID" value="POW06062.1"/>
    <property type="molecule type" value="Genomic_DNA"/>
</dbReference>
<accession>A0A2S4V946</accession>
<sequence>MHPCSNAVRESKDVELERQEEGQQFNVLKLNGAVVVLLVVVGEGGGGGMRRQ</sequence>
<reference evidence="1" key="1">
    <citation type="submission" date="2017-12" db="EMBL/GenBank/DDBJ databases">
        <title>Gene loss provides genomic basis for host adaptation in cereal stripe rust fungi.</title>
        <authorList>
            <person name="Xia C."/>
        </authorList>
    </citation>
    <scope>NUCLEOTIDE SEQUENCE [LARGE SCALE GENOMIC DNA]</scope>
    <source>
        <strain evidence="1">93-210</strain>
    </source>
</reference>
<evidence type="ECO:0000313" key="2">
    <source>
        <dbReference type="Proteomes" id="UP000239156"/>
    </source>
</evidence>
<keyword evidence="2" id="KW-1185">Reference proteome</keyword>
<evidence type="ECO:0000313" key="1">
    <source>
        <dbReference type="EMBL" id="POW06062.1"/>
    </source>
</evidence>
<organism evidence="1 2">
    <name type="scientific">Puccinia striiformis</name>
    <dbReference type="NCBI Taxonomy" id="27350"/>
    <lineage>
        <taxon>Eukaryota</taxon>
        <taxon>Fungi</taxon>
        <taxon>Dikarya</taxon>
        <taxon>Basidiomycota</taxon>
        <taxon>Pucciniomycotina</taxon>
        <taxon>Pucciniomycetes</taxon>
        <taxon>Pucciniales</taxon>
        <taxon>Pucciniaceae</taxon>
        <taxon>Puccinia</taxon>
    </lineage>
</organism>
<dbReference type="Proteomes" id="UP000239156">
    <property type="component" value="Unassembled WGS sequence"/>
</dbReference>
<dbReference type="VEuPathDB" id="FungiDB:PSTT_09267"/>
<dbReference type="AlphaFoldDB" id="A0A2S4V946"/>
<gene>
    <name evidence="1" type="ORF">PSTT_09267</name>
</gene>
<proteinExistence type="predicted"/>